<keyword evidence="4" id="KW-0645">Protease</keyword>
<keyword evidence="5" id="KW-0378">Hydrolase</keyword>
<evidence type="ECO:0000256" key="1">
    <source>
        <dbReference type="ARBA" id="ARBA00001070"/>
    </source>
</evidence>
<keyword evidence="8" id="KW-0732">Signal</keyword>
<name>A0ABW6ADR7_9BACT</name>
<evidence type="ECO:0000259" key="10">
    <source>
        <dbReference type="Pfam" id="PF02897"/>
    </source>
</evidence>
<sequence length="782" mass="87881">MKKVFCIVMMSSVLGAQAQIKYPQTKKEAVTDNYHGTIVEDPYRWLEDDNSAATKNWVTQQNTVTQDYLATIPFRKQVYSRLEELWNYPKYGSPFKKGEYYYFFKNDGLQNQSVMYRQIGLEGMPEEFLNPNTLSTEGIVALGGVYFTKSGKYMAYSVAVAGSDWQEIYVMETATRKILSDKIEWSKFSGASWNGDDGFYYSAYSKPDSAARLSGKNEYHKVFYHKLGTAQTEDQLIYEDTKHPLRYHGVSLSEDKRFLFLTISEGTSGTEIWFRDLKQPAQQNFKLLISGFKTEPDVIDNDGDKILVRTNDGAPNYKVVLIDPANPAKKNWKTVIPETKEALQGVSTAGKYMFLSYLKDAASKIYQYTYDGKLVREIKLPGVGSAGGFSGEKEDAELFYTYSSFATPPTIYRYNIASGVSTLFRRTEVKLDESQFTTEQVFITSKDGTKVPVFLSYKKGLVKDGSNPVLLYGYGGFNVPVTPGFSVSNAFFMEQGGIYAVVNLRGGSEYGEAWHKAGMLEKKQNVFDDFIAAAEQLIKLNYTSQGKIAIRGGSNGGLLVGAAMVQRPDLFTVALPAVGVLDMLRYHKFTVGWGWVVEYGSSDTARHFPFLYKYSPYHNLKKGTTYPATLITTADHDDRVVPAHSFKFAARLQEYHIGTNPVLIRIETNAGHGAGKPTDKQIAEAADTWSFVMYNLGMNFKTETDNKRDNAIEKELQKIREENGGSLSKEEEEKHRLKLSQKIDGRRQAKEQRDKKNATAEQPANGTEASKGVKPVKKAKLD</sequence>
<dbReference type="InterPro" id="IPR023302">
    <property type="entry name" value="Pept_S9A_N"/>
</dbReference>
<dbReference type="PRINTS" id="PR00862">
    <property type="entry name" value="PROLIGOPTASE"/>
</dbReference>
<dbReference type="InterPro" id="IPR001375">
    <property type="entry name" value="Peptidase_S9_cat"/>
</dbReference>
<dbReference type="Pfam" id="PF00326">
    <property type="entry name" value="Peptidase_S9"/>
    <property type="match status" value="1"/>
</dbReference>
<protein>
    <recommendedName>
        <fullName evidence="3">prolyl oligopeptidase</fullName>
        <ecNumber evidence="3">3.4.21.26</ecNumber>
    </recommendedName>
</protein>
<dbReference type="Gene3D" id="3.40.50.1820">
    <property type="entry name" value="alpha/beta hydrolase"/>
    <property type="match status" value="1"/>
</dbReference>
<dbReference type="RefSeq" id="WP_386103038.1">
    <property type="nucleotide sequence ID" value="NZ_JBHUOZ010000003.1"/>
</dbReference>
<accession>A0ABW6ADR7</accession>
<feature type="region of interest" description="Disordered" evidence="7">
    <location>
        <begin position="718"/>
        <end position="782"/>
    </location>
</feature>
<evidence type="ECO:0000313" key="12">
    <source>
        <dbReference type="Proteomes" id="UP001597511"/>
    </source>
</evidence>
<feature type="domain" description="Peptidase S9 prolyl oligopeptidase catalytic" evidence="9">
    <location>
        <begin position="484"/>
        <end position="697"/>
    </location>
</feature>
<evidence type="ECO:0000256" key="5">
    <source>
        <dbReference type="ARBA" id="ARBA00022801"/>
    </source>
</evidence>
<organism evidence="11 12">
    <name type="scientific">Terrimonas rubra</name>
    <dbReference type="NCBI Taxonomy" id="1035890"/>
    <lineage>
        <taxon>Bacteria</taxon>
        <taxon>Pseudomonadati</taxon>
        <taxon>Bacteroidota</taxon>
        <taxon>Chitinophagia</taxon>
        <taxon>Chitinophagales</taxon>
        <taxon>Chitinophagaceae</taxon>
        <taxon>Terrimonas</taxon>
    </lineage>
</organism>
<evidence type="ECO:0000313" key="11">
    <source>
        <dbReference type="EMBL" id="MFD2921878.1"/>
    </source>
</evidence>
<comment type="similarity">
    <text evidence="2">Belongs to the peptidase S9A family.</text>
</comment>
<evidence type="ECO:0000259" key="9">
    <source>
        <dbReference type="Pfam" id="PF00326"/>
    </source>
</evidence>
<evidence type="ECO:0000256" key="2">
    <source>
        <dbReference type="ARBA" id="ARBA00005228"/>
    </source>
</evidence>
<keyword evidence="12" id="KW-1185">Reference proteome</keyword>
<feature type="compositionally biased region" description="Polar residues" evidence="7">
    <location>
        <begin position="759"/>
        <end position="768"/>
    </location>
</feature>
<dbReference type="SUPFAM" id="SSF50993">
    <property type="entry name" value="Peptidase/esterase 'gauge' domain"/>
    <property type="match status" value="1"/>
</dbReference>
<evidence type="ECO:0000256" key="6">
    <source>
        <dbReference type="ARBA" id="ARBA00022825"/>
    </source>
</evidence>
<feature type="compositionally biased region" description="Basic and acidic residues" evidence="7">
    <location>
        <begin position="718"/>
        <end position="758"/>
    </location>
</feature>
<dbReference type="PANTHER" id="PTHR42881:SF2">
    <property type="entry name" value="PROLYL ENDOPEPTIDASE"/>
    <property type="match status" value="1"/>
</dbReference>
<dbReference type="Pfam" id="PF02897">
    <property type="entry name" value="Peptidase_S9_N"/>
    <property type="match status" value="1"/>
</dbReference>
<feature type="chain" id="PRO_5047148755" description="prolyl oligopeptidase" evidence="8">
    <location>
        <begin position="19"/>
        <end position="782"/>
    </location>
</feature>
<dbReference type="Gene3D" id="2.130.10.120">
    <property type="entry name" value="Prolyl oligopeptidase, N-terminal domain"/>
    <property type="match status" value="1"/>
</dbReference>
<comment type="catalytic activity">
    <reaction evidence="1">
        <text>Hydrolysis of Pro-|-Xaa &gt;&gt; Ala-|-Xaa in oligopeptides.</text>
        <dbReference type="EC" id="3.4.21.26"/>
    </reaction>
</comment>
<evidence type="ECO:0000256" key="3">
    <source>
        <dbReference type="ARBA" id="ARBA00011897"/>
    </source>
</evidence>
<dbReference type="PROSITE" id="PS00708">
    <property type="entry name" value="PRO_ENDOPEP_SER"/>
    <property type="match status" value="1"/>
</dbReference>
<keyword evidence="6" id="KW-0720">Serine protease</keyword>
<dbReference type="InterPro" id="IPR002470">
    <property type="entry name" value="Peptidase_S9A"/>
</dbReference>
<dbReference type="Proteomes" id="UP001597511">
    <property type="component" value="Unassembled WGS sequence"/>
</dbReference>
<dbReference type="EMBL" id="JBHUOZ010000003">
    <property type="protein sequence ID" value="MFD2921878.1"/>
    <property type="molecule type" value="Genomic_DNA"/>
</dbReference>
<reference evidence="12" key="1">
    <citation type="journal article" date="2019" name="Int. J. Syst. Evol. Microbiol.">
        <title>The Global Catalogue of Microorganisms (GCM) 10K type strain sequencing project: providing services to taxonomists for standard genome sequencing and annotation.</title>
        <authorList>
            <consortium name="The Broad Institute Genomics Platform"/>
            <consortium name="The Broad Institute Genome Sequencing Center for Infectious Disease"/>
            <person name="Wu L."/>
            <person name="Ma J."/>
        </authorList>
    </citation>
    <scope>NUCLEOTIDE SEQUENCE [LARGE SCALE GENOMIC DNA]</scope>
    <source>
        <strain evidence="12">KCTC 23299</strain>
    </source>
</reference>
<evidence type="ECO:0000256" key="7">
    <source>
        <dbReference type="SAM" id="MobiDB-lite"/>
    </source>
</evidence>
<feature type="domain" description="Peptidase S9A N-terminal" evidence="10">
    <location>
        <begin position="24"/>
        <end position="425"/>
    </location>
</feature>
<dbReference type="InterPro" id="IPR029058">
    <property type="entry name" value="AB_hydrolase_fold"/>
</dbReference>
<proteinExistence type="inferred from homology"/>
<evidence type="ECO:0000256" key="4">
    <source>
        <dbReference type="ARBA" id="ARBA00022670"/>
    </source>
</evidence>
<dbReference type="EC" id="3.4.21.26" evidence="3"/>
<comment type="caution">
    <text evidence="11">The sequence shown here is derived from an EMBL/GenBank/DDBJ whole genome shotgun (WGS) entry which is preliminary data.</text>
</comment>
<dbReference type="InterPro" id="IPR002471">
    <property type="entry name" value="Pept_S9_AS"/>
</dbReference>
<feature type="signal peptide" evidence="8">
    <location>
        <begin position="1"/>
        <end position="18"/>
    </location>
</feature>
<evidence type="ECO:0000256" key="8">
    <source>
        <dbReference type="SAM" id="SignalP"/>
    </source>
</evidence>
<gene>
    <name evidence="11" type="ORF">ACFS6H_19320</name>
</gene>
<dbReference type="PANTHER" id="PTHR42881">
    <property type="entry name" value="PROLYL ENDOPEPTIDASE"/>
    <property type="match status" value="1"/>
</dbReference>
<dbReference type="SUPFAM" id="SSF53474">
    <property type="entry name" value="alpha/beta-Hydrolases"/>
    <property type="match status" value="1"/>
</dbReference>
<dbReference type="InterPro" id="IPR051167">
    <property type="entry name" value="Prolyl_oligopep/macrocyclase"/>
</dbReference>